<sequence length="132" mass="15034">MIQLPIYEEFAHWLDDILENNEMPEETKAFCFNLYEESDEEHICGVQIIAAGEYDPEDKDGEWACEEVWSSEENIFTVDTSDEEDTSWAHAQELIKEMIEEYLRNGKYSGILSGAAAVAVGFVDGELDIISQ</sequence>
<evidence type="ECO:0000313" key="1">
    <source>
        <dbReference type="EMBL" id="SFW40459.1"/>
    </source>
</evidence>
<name>A0A1K1NYZ3_RUMFL</name>
<accession>A0A1K1NYZ3</accession>
<proteinExistence type="predicted"/>
<dbReference type="AlphaFoldDB" id="A0A1K1NYZ3"/>
<dbReference type="EMBL" id="FPIP01000006">
    <property type="protein sequence ID" value="SFW40459.1"/>
    <property type="molecule type" value="Genomic_DNA"/>
</dbReference>
<reference evidence="1 2" key="1">
    <citation type="submission" date="2016-11" db="EMBL/GenBank/DDBJ databases">
        <authorList>
            <person name="Jaros S."/>
            <person name="Januszkiewicz K."/>
            <person name="Wedrychowicz H."/>
        </authorList>
    </citation>
    <scope>NUCLEOTIDE SEQUENCE [LARGE SCALE GENOMIC DNA]</scope>
    <source>
        <strain evidence="1 2">YL228</strain>
    </source>
</reference>
<gene>
    <name evidence="1" type="ORF">SAMN02910280_2347</name>
</gene>
<organism evidence="1 2">
    <name type="scientific">Ruminococcus flavefaciens</name>
    <dbReference type="NCBI Taxonomy" id="1265"/>
    <lineage>
        <taxon>Bacteria</taxon>
        <taxon>Bacillati</taxon>
        <taxon>Bacillota</taxon>
        <taxon>Clostridia</taxon>
        <taxon>Eubacteriales</taxon>
        <taxon>Oscillospiraceae</taxon>
        <taxon>Ruminococcus</taxon>
    </lineage>
</organism>
<protein>
    <submittedName>
        <fullName evidence="1">Uncharacterized protein</fullName>
    </submittedName>
</protein>
<dbReference type="RefSeq" id="WP_072300604.1">
    <property type="nucleotide sequence ID" value="NZ_CAMIZA010000021.1"/>
</dbReference>
<evidence type="ECO:0000313" key="2">
    <source>
        <dbReference type="Proteomes" id="UP000183461"/>
    </source>
</evidence>
<dbReference type="Proteomes" id="UP000183461">
    <property type="component" value="Unassembled WGS sequence"/>
</dbReference>